<keyword evidence="2" id="KW-1185">Reference proteome</keyword>
<evidence type="ECO:0000313" key="2">
    <source>
        <dbReference type="Proteomes" id="UP000269945"/>
    </source>
</evidence>
<evidence type="ECO:0000313" key="1">
    <source>
        <dbReference type="EMBL" id="VCW83771.1"/>
    </source>
</evidence>
<dbReference type="EMBL" id="CYRY02012840">
    <property type="protein sequence ID" value="VCW83771.1"/>
    <property type="molecule type" value="Genomic_DNA"/>
</dbReference>
<protein>
    <submittedName>
        <fullName evidence="1">Uncharacterized protein</fullName>
    </submittedName>
</protein>
<gene>
    <name evidence="1" type="ORF">BN2614_LOCUS1</name>
</gene>
<reference evidence="1 2" key="1">
    <citation type="submission" date="2018-10" db="EMBL/GenBank/DDBJ databases">
        <authorList>
            <person name="Ekblom R."/>
            <person name="Jareborg N."/>
        </authorList>
    </citation>
    <scope>NUCLEOTIDE SEQUENCE [LARGE SCALE GENOMIC DNA]</scope>
    <source>
        <tissue evidence="1">Muscle</tissue>
    </source>
</reference>
<proteinExistence type="predicted"/>
<dbReference type="Proteomes" id="UP000269945">
    <property type="component" value="Unassembled WGS sequence"/>
</dbReference>
<dbReference type="AlphaFoldDB" id="A0A9X9LRC4"/>
<name>A0A9X9LRC4_GULGU</name>
<sequence>MPESHSCLATMTEFLYNLSSDQGQFRQESQEPPQTT</sequence>
<organism evidence="1 2">
    <name type="scientific">Gulo gulo</name>
    <name type="common">Wolverine</name>
    <name type="synonym">Gluton</name>
    <dbReference type="NCBI Taxonomy" id="48420"/>
    <lineage>
        <taxon>Eukaryota</taxon>
        <taxon>Metazoa</taxon>
        <taxon>Chordata</taxon>
        <taxon>Craniata</taxon>
        <taxon>Vertebrata</taxon>
        <taxon>Euteleostomi</taxon>
        <taxon>Mammalia</taxon>
        <taxon>Eutheria</taxon>
        <taxon>Laurasiatheria</taxon>
        <taxon>Carnivora</taxon>
        <taxon>Caniformia</taxon>
        <taxon>Musteloidea</taxon>
        <taxon>Mustelidae</taxon>
        <taxon>Guloninae</taxon>
        <taxon>Gulo</taxon>
    </lineage>
</organism>
<accession>A0A9X9LRC4</accession>
<comment type="caution">
    <text evidence="1">The sequence shown here is derived from an EMBL/GenBank/DDBJ whole genome shotgun (WGS) entry which is preliminary data.</text>
</comment>